<proteinExistence type="predicted"/>
<dbReference type="GeneID" id="19257172"/>
<reference evidence="2 3" key="2">
    <citation type="journal article" date="2014" name="Proc. Natl. Acad. Sci. U.S.A.">
        <title>Trajectory and genomic determinants of fungal-pathogen speciation and host adaptation.</title>
        <authorList>
            <person name="Hu X."/>
            <person name="Xiao G."/>
            <person name="Zheng P."/>
            <person name="Shang Y."/>
            <person name="Su Y."/>
            <person name="Zhang X."/>
            <person name="Liu X."/>
            <person name="Zhan S."/>
            <person name="St Leger R.J."/>
            <person name="Wang C."/>
        </authorList>
    </citation>
    <scope>GENOME REANNOTATION</scope>
    <source>
        <strain evidence="3">ARSEF 23 / ATCC MYA-3075</strain>
    </source>
</reference>
<feature type="transmembrane region" description="Helical" evidence="1">
    <location>
        <begin position="149"/>
        <end position="169"/>
    </location>
</feature>
<feature type="transmembrane region" description="Helical" evidence="1">
    <location>
        <begin position="43"/>
        <end position="66"/>
    </location>
</feature>
<organism evidence="2 3">
    <name type="scientific">Metarhizium robertsii (strain ARSEF 23 / ATCC MYA-3075)</name>
    <name type="common">Metarhizium anisopliae (strain ARSEF 23)</name>
    <dbReference type="NCBI Taxonomy" id="655844"/>
    <lineage>
        <taxon>Eukaryota</taxon>
        <taxon>Fungi</taxon>
        <taxon>Dikarya</taxon>
        <taxon>Ascomycota</taxon>
        <taxon>Pezizomycotina</taxon>
        <taxon>Sordariomycetes</taxon>
        <taxon>Hypocreomycetidae</taxon>
        <taxon>Hypocreales</taxon>
        <taxon>Clavicipitaceae</taxon>
        <taxon>Metarhizium</taxon>
    </lineage>
</organism>
<evidence type="ECO:0000313" key="2">
    <source>
        <dbReference type="EMBL" id="EFZ01657.2"/>
    </source>
</evidence>
<evidence type="ECO:0008006" key="4">
    <source>
        <dbReference type="Google" id="ProtNLM"/>
    </source>
</evidence>
<keyword evidence="1" id="KW-1133">Transmembrane helix</keyword>
<comment type="caution">
    <text evidence="2">The sequence shown here is derived from an EMBL/GenBank/DDBJ whole genome shotgun (WGS) entry which is preliminary data.</text>
</comment>
<dbReference type="InterPro" id="IPR021514">
    <property type="entry name" value="DUF3176"/>
</dbReference>
<evidence type="ECO:0000313" key="3">
    <source>
        <dbReference type="Proteomes" id="UP000002498"/>
    </source>
</evidence>
<keyword evidence="1" id="KW-0812">Transmembrane</keyword>
<protein>
    <recommendedName>
        <fullName evidence="4">DUF3176 domain protein</fullName>
    </recommendedName>
</protein>
<accession>E9ESE0</accession>
<dbReference type="EMBL" id="ADNJ02000004">
    <property type="protein sequence ID" value="EFZ01657.2"/>
    <property type="molecule type" value="Genomic_DNA"/>
</dbReference>
<name>E9ESE0_METRA</name>
<dbReference type="HOGENOM" id="CLU_015092_3_0_1"/>
<dbReference type="PANTHER" id="PTHR35394:SF5">
    <property type="entry name" value="DUF3176 DOMAIN-CONTAINING PROTEIN"/>
    <property type="match status" value="1"/>
</dbReference>
<gene>
    <name evidence="2" type="ORF">MAA_02886</name>
</gene>
<keyword evidence="1" id="KW-0472">Membrane</keyword>
<dbReference type="Pfam" id="PF11374">
    <property type="entry name" value="DUF3176"/>
    <property type="match status" value="1"/>
</dbReference>
<dbReference type="PANTHER" id="PTHR35394">
    <property type="entry name" value="DUF3176 DOMAIN-CONTAINING PROTEIN"/>
    <property type="match status" value="1"/>
</dbReference>
<dbReference type="KEGG" id="maj:MAA_02886"/>
<sequence>MDQEEPELCDVLTPKKPESTHFMIKEDDYDKKSRLKRRARRCFLPWASEASWCLVASLLLGLLVFALKQFDGKAQPKWPLGLSLNTLIAFLSTICRSIMVQPIAEGLLQLKWNWFAGKGRPLRDIRLFDKASRSSWASIKLATKLRGRFIPMGVLASLVLVASLGTSFITQSTISYSTRTVVAHNKSAVSFASLQFPIGVNPQLKKPIIYAEDGMLRAAERSLVYRIDEDEEGSSALKPHCPTANCRWPIFSSLAVCVSMGNVTEYLTKVDYYMTLPKEFGRLNGGLNITSPAYSAGPVAWDNPNATKPLYKWENSDIVPLSLAQAFFLYEIPTNETHDTQFEAVEVVWHYCVHTYNISVTDNVANTELLASELEVSQRGDRNESFTLLATNGHREFSLTSLGMIMRANQVNGTVQGEALESEIFITVRWAWISFLAAQIGLTIVFIWAVAACTSNLEVPVIKGSNAAELFAIRKSDMETTTLGTVNGKQAGIDQKIDKKTLGTLVRDYDTWHLEIHSKD</sequence>
<dbReference type="OrthoDB" id="4941283at2759"/>
<feature type="transmembrane region" description="Helical" evidence="1">
    <location>
        <begin position="430"/>
        <end position="453"/>
    </location>
</feature>
<reference evidence="2 3" key="1">
    <citation type="journal article" date="2011" name="PLoS Genet.">
        <title>Genome sequencing and comparative transcriptomics of the model entomopathogenic fungi Metarhizium anisopliae and M. acridum.</title>
        <authorList>
            <person name="Gao Q."/>
            <person name="Jin K."/>
            <person name="Ying S.H."/>
            <person name="Zhang Y."/>
            <person name="Xiao G."/>
            <person name="Shang Y."/>
            <person name="Duan Z."/>
            <person name="Hu X."/>
            <person name="Xie X.Q."/>
            <person name="Zhou G."/>
            <person name="Peng G."/>
            <person name="Luo Z."/>
            <person name="Huang W."/>
            <person name="Wang B."/>
            <person name="Fang W."/>
            <person name="Wang S."/>
            <person name="Zhong Y."/>
            <person name="Ma L.J."/>
            <person name="St Leger R.J."/>
            <person name="Zhao G.P."/>
            <person name="Pei Y."/>
            <person name="Feng M.G."/>
            <person name="Xia Y."/>
            <person name="Wang C."/>
        </authorList>
    </citation>
    <scope>NUCLEOTIDE SEQUENCE [LARGE SCALE GENOMIC DNA]</scope>
    <source>
        <strain evidence="3">ARSEF 23 / ATCC MYA-3075</strain>
    </source>
</reference>
<evidence type="ECO:0000256" key="1">
    <source>
        <dbReference type="SAM" id="Phobius"/>
    </source>
</evidence>
<feature type="transmembrane region" description="Helical" evidence="1">
    <location>
        <begin position="78"/>
        <end position="99"/>
    </location>
</feature>
<dbReference type="AlphaFoldDB" id="E9ESE0"/>
<dbReference type="Proteomes" id="UP000002498">
    <property type="component" value="Unassembled WGS sequence"/>
</dbReference>
<keyword evidence="3" id="KW-1185">Reference proteome</keyword>
<dbReference type="RefSeq" id="XP_007819075.2">
    <property type="nucleotide sequence ID" value="XM_007820884.2"/>
</dbReference>